<evidence type="ECO:0000313" key="1">
    <source>
        <dbReference type="EMBL" id="KAF2402491.1"/>
    </source>
</evidence>
<evidence type="ECO:0000313" key="2">
    <source>
        <dbReference type="Proteomes" id="UP000799640"/>
    </source>
</evidence>
<protein>
    <submittedName>
        <fullName evidence="1">Uncharacterized protein</fullName>
    </submittedName>
</protein>
<name>A0A6G1I2T4_9PEZI</name>
<dbReference type="EMBL" id="ML996691">
    <property type="protein sequence ID" value="KAF2402491.1"/>
    <property type="molecule type" value="Genomic_DNA"/>
</dbReference>
<sequence>MYKRVASTICPLAPFLVPRSAAVCLRNIHQVPVRSFAARSNPKSRPRPNRDGAYAARVDSKHARELSRLRDALYEGKWNTVEALYPTFKEHLSPIQTLRLTNLVHSRLRNLRPEWSDTAPLLQFVDDIVLDLQAGKIAPHPKAYLHLLSIYKESRQYIKGRELWQWLEAQDENSCDAWVYGGALELLVYDGEPLEKLEKIYSQALLRFSGENFTDYHLSPTAILPDRGQPLVVKGIPLALLQGIFTARVLSGDWRNAYLAFDTALRLYPDRTPTRFFELIVYERPLAEAVMAFSLSCASRPALPPKMLTYLLNRLVDKQSGRFNVTKIAQNLKIFELMLDAIRAYVATGGILDTRYVSLLVTALSNMVTWVPPSETRHSALQRYNQQIARIAERIIESFSKYVAGPVSTAYTALAALGGKVGDGDFAFHAIERFGEVGGVPTEITYRTMVSAAGYQGDAEGLQAAWKVVVNHASRHKRQLGITDWNTLSRAVRMLQSGETDAFLEAQLEILDAPDGIREVVRSKSKRPVFDIDPSLVSFDFSQITHRLTSLINTTEAQIGLMLADPATAVNREDFHSNDMLKPLSPSSSPEPMEALKAVYDRLTTDPGQPPSGAVAIDAAGIPFDEHRFQNWLAVNKILAMAESNSQLKNAAIDYAFQSGRAVRDPETTEVFLENLEGNWLQAPVEARSRVITGGEEHKNDLQYEHVRDRVLSLRGLAV</sequence>
<dbReference type="AlphaFoldDB" id="A0A6G1I2T4"/>
<reference evidence="1" key="1">
    <citation type="journal article" date="2020" name="Stud. Mycol.">
        <title>101 Dothideomycetes genomes: a test case for predicting lifestyles and emergence of pathogens.</title>
        <authorList>
            <person name="Haridas S."/>
            <person name="Albert R."/>
            <person name="Binder M."/>
            <person name="Bloem J."/>
            <person name="Labutti K."/>
            <person name="Salamov A."/>
            <person name="Andreopoulos B."/>
            <person name="Baker S."/>
            <person name="Barry K."/>
            <person name="Bills G."/>
            <person name="Bluhm B."/>
            <person name="Cannon C."/>
            <person name="Castanera R."/>
            <person name="Culley D."/>
            <person name="Daum C."/>
            <person name="Ezra D."/>
            <person name="Gonzalez J."/>
            <person name="Henrissat B."/>
            <person name="Kuo A."/>
            <person name="Liang C."/>
            <person name="Lipzen A."/>
            <person name="Lutzoni F."/>
            <person name="Magnuson J."/>
            <person name="Mondo S."/>
            <person name="Nolan M."/>
            <person name="Ohm R."/>
            <person name="Pangilinan J."/>
            <person name="Park H.-J."/>
            <person name="Ramirez L."/>
            <person name="Alfaro M."/>
            <person name="Sun H."/>
            <person name="Tritt A."/>
            <person name="Yoshinaga Y."/>
            <person name="Zwiers L.-H."/>
            <person name="Turgeon B."/>
            <person name="Goodwin S."/>
            <person name="Spatafora J."/>
            <person name="Crous P."/>
            <person name="Grigoriev I."/>
        </authorList>
    </citation>
    <scope>NUCLEOTIDE SEQUENCE</scope>
    <source>
        <strain evidence="1">CBS 262.69</strain>
    </source>
</reference>
<gene>
    <name evidence="1" type="ORF">EJ06DRAFT_341913</name>
</gene>
<organism evidence="1 2">
    <name type="scientific">Trichodelitschia bisporula</name>
    <dbReference type="NCBI Taxonomy" id="703511"/>
    <lineage>
        <taxon>Eukaryota</taxon>
        <taxon>Fungi</taxon>
        <taxon>Dikarya</taxon>
        <taxon>Ascomycota</taxon>
        <taxon>Pezizomycotina</taxon>
        <taxon>Dothideomycetes</taxon>
        <taxon>Dothideomycetes incertae sedis</taxon>
        <taxon>Phaeotrichales</taxon>
        <taxon>Phaeotrichaceae</taxon>
        <taxon>Trichodelitschia</taxon>
    </lineage>
</organism>
<keyword evidence="2" id="KW-1185">Reference proteome</keyword>
<dbReference type="OrthoDB" id="185373at2759"/>
<dbReference type="Proteomes" id="UP000799640">
    <property type="component" value="Unassembled WGS sequence"/>
</dbReference>
<accession>A0A6G1I2T4</accession>
<proteinExistence type="predicted"/>